<dbReference type="GO" id="GO:0007131">
    <property type="term" value="P:reciprocal meiotic recombination"/>
    <property type="evidence" value="ECO:0007669"/>
    <property type="project" value="InterPro"/>
</dbReference>
<dbReference type="AlphaFoldDB" id="A0A1V2L5R4"/>
<comment type="caution">
    <text evidence="2">The sequence shown here is derived from an EMBL/GenBank/DDBJ whole genome shotgun (WGS) entry which is preliminary data.</text>
</comment>
<name>A0A1V2L5R4_CYBFA</name>
<dbReference type="InterPro" id="IPR012491">
    <property type="entry name" value="Red1/Rec10"/>
</dbReference>
<gene>
    <name evidence="2" type="ORF">BON22_2916</name>
</gene>
<dbReference type="Pfam" id="PF07964">
    <property type="entry name" value="Red1"/>
    <property type="match status" value="1"/>
</dbReference>
<reference evidence="3" key="1">
    <citation type="journal article" date="2017" name="Genome Announc.">
        <title>Genome sequences of Cyberlindnera fabianii 65, Pichia kudriavzevii 129, and Saccharomyces cerevisiae 131 isolated from fermented masau fruits in Zimbabwe.</title>
        <authorList>
            <person name="van Rijswijck I.M.H."/>
            <person name="Derks M.F.L."/>
            <person name="Abee T."/>
            <person name="de Ridder D."/>
            <person name="Smid E.J."/>
        </authorList>
    </citation>
    <scope>NUCLEOTIDE SEQUENCE [LARGE SCALE GENOMIC DNA]</scope>
    <source>
        <strain evidence="3">65</strain>
    </source>
</reference>
<feature type="region of interest" description="Disordered" evidence="1">
    <location>
        <begin position="422"/>
        <end position="453"/>
    </location>
</feature>
<proteinExistence type="predicted"/>
<evidence type="ECO:0000256" key="1">
    <source>
        <dbReference type="SAM" id="MobiDB-lite"/>
    </source>
</evidence>
<dbReference type="EMBL" id="MPUK01000005">
    <property type="protein sequence ID" value="ONH67259.1"/>
    <property type="molecule type" value="Genomic_DNA"/>
</dbReference>
<keyword evidence="3" id="KW-1185">Reference proteome</keyword>
<feature type="region of interest" description="Disordered" evidence="1">
    <location>
        <begin position="641"/>
        <end position="692"/>
    </location>
</feature>
<feature type="region of interest" description="Disordered" evidence="1">
    <location>
        <begin position="737"/>
        <end position="825"/>
    </location>
</feature>
<feature type="compositionally biased region" description="Basic and acidic residues" evidence="1">
    <location>
        <begin position="810"/>
        <end position="822"/>
    </location>
</feature>
<feature type="compositionally biased region" description="Basic residues" evidence="1">
    <location>
        <begin position="753"/>
        <end position="763"/>
    </location>
</feature>
<evidence type="ECO:0000313" key="3">
    <source>
        <dbReference type="Proteomes" id="UP000189513"/>
    </source>
</evidence>
<dbReference type="OMA" id="YANDERC"/>
<evidence type="ECO:0000313" key="2">
    <source>
        <dbReference type="EMBL" id="ONH67259.1"/>
    </source>
</evidence>
<dbReference type="STRING" id="36022.A0A1V2L5R4"/>
<feature type="compositionally biased region" description="Polar residues" evidence="1">
    <location>
        <begin position="437"/>
        <end position="453"/>
    </location>
</feature>
<dbReference type="Proteomes" id="UP000189513">
    <property type="component" value="Unassembled WGS sequence"/>
</dbReference>
<protein>
    <submittedName>
        <fullName evidence="2">Protein RED1</fullName>
    </submittedName>
</protein>
<dbReference type="VEuPathDB" id="FungiDB:BON22_2916"/>
<accession>A0A1V2L5R4</accession>
<sequence length="940" mass="104278">MENALVFHTETLKSILDLCENGIVASGWTRRIPAQRRHDLFKFIDDPDTEVDDDFMNTFDSIVSNLGGKINLKLFELVLKIGLNFTTPDNDSYWFALFVRRHTHNRSSLNCNDYGNMFDDPEICSLLLDEVFLLNTNSWKAACLLCILIQDFAVARRHISRILAKTSTRTFSFFKNLKDYVAAAYVTELLSHLNAPNLTAQLFPKDLEVKLDSPVSANDESCTRFLSQFPSAPSVWHLCSFSIEGLVKSGQTICQLYTDFLLIMVDYNESISPLQLSLADLGNIQQTSRKITFHLKETPQKTLLSLNIPKLTTVDLEFTTIELASQALEQLTQGSEKIVTSTPRKVSVVQDFISVTDNIFEEDQEKDGDPFCGGSDDPIYSWLQPPPPTENIRVPVATQSENFSHSYIPEDETLFGHAVTNTTKDTSASRPGRSINEVMTETSSKPTSDPSVVSKDSNLAFTKSSAVAEVPDSLDIALDEIDKTKLQQLVEAENTLSSSTKTAALAKKYKLKSTVKKPNAKAPTAKRREYEDVWSFEELEVSEKCPSKTLKSKSLRLLNKSKPDLERKDSEPVKTKIQKKLENPEAIIPQLTKDLIGPSSEGHSIFRDTFSGLTSPVVSMHARAASRIASMVADEILAADLGSSSNAPSPKKRVSTDDADDSYRPSGNLNKKLKAASSSTNEKMVTGTMKRITRGAKAAKLEKMEEILEPKESAHVSSHDGKKLTEGKRVSLAQIFESAEGETEHTTAALGQTKKKAVPKKSTTKADNGRAKPKDTGYTSPLPEISQSLSQKPKDYGESLQKPVSMPLSSHRDLAPTDRPADHLPVPPVLLSKPDLHSASQLLSEAYTSTLQKQIYESINAFSAQLVTKIEIINDEINKKVMADLANKYENLFRELKGNFQKDVDEVCSFIHDVKGLLNLPEQELVKRLKEKHAGKFAHG</sequence>
<organism evidence="2 3">
    <name type="scientific">Cyberlindnera fabianii</name>
    <name type="common">Yeast</name>
    <name type="synonym">Hansenula fabianii</name>
    <dbReference type="NCBI Taxonomy" id="36022"/>
    <lineage>
        <taxon>Eukaryota</taxon>
        <taxon>Fungi</taxon>
        <taxon>Dikarya</taxon>
        <taxon>Ascomycota</taxon>
        <taxon>Saccharomycotina</taxon>
        <taxon>Saccharomycetes</taxon>
        <taxon>Phaffomycetales</taxon>
        <taxon>Phaffomycetaceae</taxon>
        <taxon>Cyberlindnera</taxon>
    </lineage>
</organism>